<dbReference type="SMART" id="SM00530">
    <property type="entry name" value="HTH_XRE"/>
    <property type="match status" value="1"/>
</dbReference>
<proteinExistence type="predicted"/>
<evidence type="ECO:0000313" key="4">
    <source>
        <dbReference type="Proteomes" id="UP000683507"/>
    </source>
</evidence>
<dbReference type="GO" id="GO:0005829">
    <property type="term" value="C:cytosol"/>
    <property type="evidence" value="ECO:0007669"/>
    <property type="project" value="TreeGrafter"/>
</dbReference>
<sequence length="91" mass="10076">MAILRLKDIMKEKGVSREDLANKVGVSMTTISNISTEKNYPTIPLLLSMAEALDVDIREMFEPTKGGIISQGEANELKRILNEGLNILGMR</sequence>
<evidence type="ECO:0000259" key="2">
    <source>
        <dbReference type="PROSITE" id="PS50943"/>
    </source>
</evidence>
<dbReference type="SUPFAM" id="SSF47413">
    <property type="entry name" value="lambda repressor-like DNA-binding domains"/>
    <property type="match status" value="1"/>
</dbReference>
<dbReference type="RefSeq" id="WP_258542263.1">
    <property type="nucleotide sequence ID" value="NZ_OU015584.1"/>
</dbReference>
<dbReference type="KEGG" id="ptan:CRYO30217_02055"/>
<dbReference type="PROSITE" id="PS50943">
    <property type="entry name" value="HTH_CROC1"/>
    <property type="match status" value="1"/>
</dbReference>
<dbReference type="EMBL" id="OU015584">
    <property type="protein sequence ID" value="CAG5082964.1"/>
    <property type="molecule type" value="Genomic_DNA"/>
</dbReference>
<reference evidence="3" key="1">
    <citation type="submission" date="2021-04" db="EMBL/GenBank/DDBJ databases">
        <authorList>
            <person name="Rodrigo-Torres L."/>
            <person name="Arahal R. D."/>
            <person name="Lucena T."/>
        </authorList>
    </citation>
    <scope>NUCLEOTIDE SEQUENCE</scope>
    <source>
        <strain evidence="3">AS29M-1</strain>
    </source>
</reference>
<dbReference type="PANTHER" id="PTHR46797">
    <property type="entry name" value="HTH-TYPE TRANSCRIPTIONAL REGULATOR"/>
    <property type="match status" value="1"/>
</dbReference>
<evidence type="ECO:0000256" key="1">
    <source>
        <dbReference type="ARBA" id="ARBA00023125"/>
    </source>
</evidence>
<dbReference type="CDD" id="cd00093">
    <property type="entry name" value="HTH_XRE"/>
    <property type="match status" value="1"/>
</dbReference>
<keyword evidence="1" id="KW-0238">DNA-binding</keyword>
<gene>
    <name evidence="3" type="ORF">CRYO30217_02055</name>
</gene>
<feature type="domain" description="HTH cro/C1-type" evidence="2">
    <location>
        <begin position="6"/>
        <end position="60"/>
    </location>
</feature>
<dbReference type="Pfam" id="PF01381">
    <property type="entry name" value="HTH_3"/>
    <property type="match status" value="1"/>
</dbReference>
<dbReference type="GO" id="GO:0003677">
    <property type="term" value="F:DNA binding"/>
    <property type="evidence" value="ECO:0007669"/>
    <property type="project" value="UniProtKB-KW"/>
</dbReference>
<keyword evidence="4" id="KW-1185">Reference proteome</keyword>
<evidence type="ECO:0000313" key="3">
    <source>
        <dbReference type="EMBL" id="CAG5082964.1"/>
    </source>
</evidence>
<dbReference type="InterPro" id="IPR010982">
    <property type="entry name" value="Lambda_DNA-bd_dom_sf"/>
</dbReference>
<accession>A0A916JN31</accession>
<dbReference type="Gene3D" id="1.10.260.40">
    <property type="entry name" value="lambda repressor-like DNA-binding domains"/>
    <property type="match status" value="1"/>
</dbReference>
<protein>
    <recommendedName>
        <fullName evidence="2">HTH cro/C1-type domain-containing protein</fullName>
    </recommendedName>
</protein>
<dbReference type="InterPro" id="IPR001387">
    <property type="entry name" value="Cro/C1-type_HTH"/>
</dbReference>
<dbReference type="AlphaFoldDB" id="A0A916JN31"/>
<dbReference type="InterPro" id="IPR050807">
    <property type="entry name" value="TransReg_Diox_bact_type"/>
</dbReference>
<dbReference type="PANTHER" id="PTHR46797:SF1">
    <property type="entry name" value="METHYLPHOSPHONATE SYNTHASE"/>
    <property type="match status" value="1"/>
</dbReference>
<dbReference type="Proteomes" id="UP000683507">
    <property type="component" value="Chromosome"/>
</dbReference>
<name>A0A916JN31_9FLAO</name>
<dbReference type="GO" id="GO:0003700">
    <property type="term" value="F:DNA-binding transcription factor activity"/>
    <property type="evidence" value="ECO:0007669"/>
    <property type="project" value="TreeGrafter"/>
</dbReference>
<organism evidence="3 4">
    <name type="scientific">Parvicella tangerina</name>
    <dbReference type="NCBI Taxonomy" id="2829795"/>
    <lineage>
        <taxon>Bacteria</taxon>
        <taxon>Pseudomonadati</taxon>
        <taxon>Bacteroidota</taxon>
        <taxon>Flavobacteriia</taxon>
        <taxon>Flavobacteriales</taxon>
        <taxon>Parvicellaceae</taxon>
        <taxon>Parvicella</taxon>
    </lineage>
</organism>